<dbReference type="OrthoDB" id="9809205at2"/>
<evidence type="ECO:0000313" key="7">
    <source>
        <dbReference type="Proteomes" id="UP000183954"/>
    </source>
</evidence>
<sequence length="239" mass="26595">MTKNELILKEVTKKFKNTTVLNKVSVSFEAGKIHGIIGRNGSGKTVLFKCICGFMPITSGQILVDGNQIDVPQNIGIIIEAPGFLPNYSGYRNLKLLSLIRHQIDDARIKETMKKVGLDPDNKKRVNKYSLGMRQRLGIAQAIMEDPSVLILDEPMNGLDKHGVEDIRHLILNLKAEGKTILIASHSSEDIAKLCDTVYEMDAGVLTPLLTKKASCKGYRISRNIYEERMPFNKTALSL</sequence>
<dbReference type="SMART" id="SM00382">
    <property type="entry name" value="AAA"/>
    <property type="match status" value="1"/>
</dbReference>
<protein>
    <submittedName>
        <fullName evidence="6">ABC-2 type transport system ATP-binding protein</fullName>
    </submittedName>
</protein>
<evidence type="ECO:0000259" key="5">
    <source>
        <dbReference type="PROSITE" id="PS50893"/>
    </source>
</evidence>
<dbReference type="PANTHER" id="PTHR43335:SF4">
    <property type="entry name" value="ABC TRANSPORTER, ATP-BINDING PROTEIN"/>
    <property type="match status" value="1"/>
</dbReference>
<name>A0A1M5S7F7_9FIRM</name>
<dbReference type="SUPFAM" id="SSF52540">
    <property type="entry name" value="P-loop containing nucleoside triphosphate hydrolases"/>
    <property type="match status" value="1"/>
</dbReference>
<reference evidence="7" key="1">
    <citation type="submission" date="2016-11" db="EMBL/GenBank/DDBJ databases">
        <authorList>
            <person name="Varghese N."/>
            <person name="Submissions S."/>
        </authorList>
    </citation>
    <scope>NUCLEOTIDE SEQUENCE [LARGE SCALE GENOMIC DNA]</scope>
    <source>
        <strain evidence="7">DSM 15449</strain>
    </source>
</reference>
<proteinExistence type="inferred from homology"/>
<keyword evidence="7" id="KW-1185">Reference proteome</keyword>
<evidence type="ECO:0000256" key="1">
    <source>
        <dbReference type="ARBA" id="ARBA00005417"/>
    </source>
</evidence>
<dbReference type="InterPro" id="IPR027417">
    <property type="entry name" value="P-loop_NTPase"/>
</dbReference>
<keyword evidence="4 6" id="KW-0067">ATP-binding</keyword>
<dbReference type="Pfam" id="PF00005">
    <property type="entry name" value="ABC_tran"/>
    <property type="match status" value="1"/>
</dbReference>
<dbReference type="PROSITE" id="PS00211">
    <property type="entry name" value="ABC_TRANSPORTER_1"/>
    <property type="match status" value="1"/>
</dbReference>
<evidence type="ECO:0000256" key="3">
    <source>
        <dbReference type="ARBA" id="ARBA00022741"/>
    </source>
</evidence>
<dbReference type="InterPro" id="IPR003593">
    <property type="entry name" value="AAA+_ATPase"/>
</dbReference>
<evidence type="ECO:0000313" key="6">
    <source>
        <dbReference type="EMBL" id="SHH34434.1"/>
    </source>
</evidence>
<dbReference type="Gene3D" id="3.40.50.300">
    <property type="entry name" value="P-loop containing nucleotide triphosphate hydrolases"/>
    <property type="match status" value="1"/>
</dbReference>
<evidence type="ECO:0000256" key="4">
    <source>
        <dbReference type="ARBA" id="ARBA00022840"/>
    </source>
</evidence>
<dbReference type="InterPro" id="IPR017871">
    <property type="entry name" value="ABC_transporter-like_CS"/>
</dbReference>
<dbReference type="InterPro" id="IPR003439">
    <property type="entry name" value="ABC_transporter-like_ATP-bd"/>
</dbReference>
<dbReference type="PANTHER" id="PTHR43335">
    <property type="entry name" value="ABC TRANSPORTER, ATP-BINDING PROTEIN"/>
    <property type="match status" value="1"/>
</dbReference>
<accession>A0A1M5S7F7</accession>
<dbReference type="Proteomes" id="UP000183954">
    <property type="component" value="Unassembled WGS sequence"/>
</dbReference>
<dbReference type="GO" id="GO:0005524">
    <property type="term" value="F:ATP binding"/>
    <property type="evidence" value="ECO:0007669"/>
    <property type="project" value="UniProtKB-KW"/>
</dbReference>
<dbReference type="PROSITE" id="PS50893">
    <property type="entry name" value="ABC_TRANSPORTER_2"/>
    <property type="match status" value="1"/>
</dbReference>
<keyword evidence="3" id="KW-0547">Nucleotide-binding</keyword>
<keyword evidence="2" id="KW-0813">Transport</keyword>
<comment type="similarity">
    <text evidence="1">Belongs to the ABC transporter superfamily.</text>
</comment>
<dbReference type="RefSeq" id="WP_084110141.1">
    <property type="nucleotide sequence ID" value="NZ_FQXJ01000003.1"/>
</dbReference>
<dbReference type="GO" id="GO:0016887">
    <property type="term" value="F:ATP hydrolysis activity"/>
    <property type="evidence" value="ECO:0007669"/>
    <property type="project" value="InterPro"/>
</dbReference>
<evidence type="ECO:0000256" key="2">
    <source>
        <dbReference type="ARBA" id="ARBA00022448"/>
    </source>
</evidence>
<dbReference type="STRING" id="1121420.SAMN02746098_00768"/>
<organism evidence="6 7">
    <name type="scientific">Desulfosporosinus lacus DSM 15449</name>
    <dbReference type="NCBI Taxonomy" id="1121420"/>
    <lineage>
        <taxon>Bacteria</taxon>
        <taxon>Bacillati</taxon>
        <taxon>Bacillota</taxon>
        <taxon>Clostridia</taxon>
        <taxon>Eubacteriales</taxon>
        <taxon>Desulfitobacteriaceae</taxon>
        <taxon>Desulfosporosinus</taxon>
    </lineage>
</organism>
<gene>
    <name evidence="6" type="ORF">SAMN02746098_00768</name>
</gene>
<dbReference type="AlphaFoldDB" id="A0A1M5S7F7"/>
<feature type="domain" description="ABC transporter" evidence="5">
    <location>
        <begin position="6"/>
        <end position="228"/>
    </location>
</feature>
<dbReference type="EMBL" id="FQXJ01000003">
    <property type="protein sequence ID" value="SHH34434.1"/>
    <property type="molecule type" value="Genomic_DNA"/>
</dbReference>